<dbReference type="AlphaFoldDB" id="A0A6N1V9M2"/>
<keyword evidence="2" id="KW-1185">Reference proteome</keyword>
<sequence length="78" mass="8589">MNAKHSPNAAEQAVSAAHAANDRAELARLYGEAADRFAAEGDVDRACFFYTHAFVHALEDGAPSAIHYERILRKYGRQ</sequence>
<dbReference type="Proteomes" id="UP000509367">
    <property type="component" value="Chromosome"/>
</dbReference>
<evidence type="ECO:0000313" key="1">
    <source>
        <dbReference type="EMBL" id="QKV17428.1"/>
    </source>
</evidence>
<accession>A0A6N1V9M2</accession>
<dbReference type="EMBL" id="CP054836">
    <property type="protein sequence ID" value="QKV17428.1"/>
    <property type="molecule type" value="Genomic_DNA"/>
</dbReference>
<gene>
    <name evidence="1" type="ORF">HTY61_02575</name>
</gene>
<reference evidence="1 2" key="1">
    <citation type="submission" date="2020-06" db="EMBL/GenBank/DDBJ databases">
        <title>Oricola thermophila sp. nov. isolated from a tidal sediments.</title>
        <authorList>
            <person name="Kwon K.K."/>
            <person name="Yang S.-H."/>
            <person name="Park M.-J."/>
        </authorList>
    </citation>
    <scope>NUCLEOTIDE SEQUENCE [LARGE SCALE GENOMIC DNA]</scope>
    <source>
        <strain evidence="1 2">MEBiC13590</strain>
    </source>
</reference>
<evidence type="ECO:0008006" key="3">
    <source>
        <dbReference type="Google" id="ProtNLM"/>
    </source>
</evidence>
<organism evidence="1 2">
    <name type="scientific">Oricola thermophila</name>
    <dbReference type="NCBI Taxonomy" id="2742145"/>
    <lineage>
        <taxon>Bacteria</taxon>
        <taxon>Pseudomonadati</taxon>
        <taxon>Pseudomonadota</taxon>
        <taxon>Alphaproteobacteria</taxon>
        <taxon>Hyphomicrobiales</taxon>
        <taxon>Ahrensiaceae</taxon>
        <taxon>Oricola</taxon>
    </lineage>
</organism>
<proteinExistence type="predicted"/>
<dbReference type="KEGG" id="orm:HTY61_02575"/>
<evidence type="ECO:0000313" key="2">
    <source>
        <dbReference type="Proteomes" id="UP000509367"/>
    </source>
</evidence>
<name>A0A6N1V9M2_9HYPH</name>
<protein>
    <recommendedName>
        <fullName evidence="3">DUF4167 domain-containing protein</fullName>
    </recommendedName>
</protein>